<keyword evidence="4" id="KW-1015">Disulfide bond</keyword>
<dbReference type="Gene3D" id="2.10.90.10">
    <property type="entry name" value="Cystine-knot cytokines"/>
    <property type="match status" value="1"/>
</dbReference>
<protein>
    <submittedName>
        <fullName evidence="7">Glycoprotein hormone beta-5</fullName>
    </submittedName>
</protein>
<dbReference type="PANTHER" id="PTHR11515">
    <property type="entry name" value="GLYCOPROTEIN HORMONE BETA CHAIN"/>
    <property type="match status" value="1"/>
</dbReference>
<dbReference type="Proteomes" id="UP001152320">
    <property type="component" value="Chromosome 3"/>
</dbReference>
<dbReference type="GO" id="GO:0007186">
    <property type="term" value="P:G protein-coupled receptor signaling pathway"/>
    <property type="evidence" value="ECO:0007669"/>
    <property type="project" value="TreeGrafter"/>
</dbReference>
<dbReference type="InterPro" id="IPR029034">
    <property type="entry name" value="Cystine-knot_cytokine"/>
</dbReference>
<dbReference type="CDD" id="cd00069">
    <property type="entry name" value="GHB_like"/>
    <property type="match status" value="1"/>
</dbReference>
<reference evidence="7" key="1">
    <citation type="submission" date="2021-10" db="EMBL/GenBank/DDBJ databases">
        <title>Tropical sea cucumber genome reveals ecological adaptation and Cuvierian tubules defense mechanism.</title>
        <authorList>
            <person name="Chen T."/>
        </authorList>
    </citation>
    <scope>NUCLEOTIDE SEQUENCE</scope>
    <source>
        <strain evidence="7">Nanhai2018</strain>
        <tissue evidence="7">Muscle</tissue>
    </source>
</reference>
<evidence type="ECO:0000256" key="4">
    <source>
        <dbReference type="ARBA" id="ARBA00023157"/>
    </source>
</evidence>
<evidence type="ECO:0000313" key="8">
    <source>
        <dbReference type="Proteomes" id="UP001152320"/>
    </source>
</evidence>
<evidence type="ECO:0000313" key="7">
    <source>
        <dbReference type="EMBL" id="KAJ8045324.1"/>
    </source>
</evidence>
<feature type="domain" description="Glycoprotein hormone subunit beta" evidence="6">
    <location>
        <begin position="39"/>
        <end position="131"/>
    </location>
</feature>
<organism evidence="7 8">
    <name type="scientific">Holothuria leucospilota</name>
    <name type="common">Black long sea cucumber</name>
    <name type="synonym">Mertensiothuria leucospilota</name>
    <dbReference type="NCBI Taxonomy" id="206669"/>
    <lineage>
        <taxon>Eukaryota</taxon>
        <taxon>Metazoa</taxon>
        <taxon>Echinodermata</taxon>
        <taxon>Eleutherozoa</taxon>
        <taxon>Echinozoa</taxon>
        <taxon>Holothuroidea</taxon>
        <taxon>Aspidochirotacea</taxon>
        <taxon>Aspidochirotida</taxon>
        <taxon>Holothuriidae</taxon>
        <taxon>Holothuria</taxon>
    </lineage>
</organism>
<comment type="similarity">
    <text evidence="2">Belongs to the glycoprotein hormones subunit beta family.</text>
</comment>
<keyword evidence="3" id="KW-0964">Secreted</keyword>
<dbReference type="InterPro" id="IPR001545">
    <property type="entry name" value="Gonadotropin_bsu"/>
</dbReference>
<evidence type="ECO:0000256" key="3">
    <source>
        <dbReference type="ARBA" id="ARBA00022525"/>
    </source>
</evidence>
<dbReference type="GO" id="GO:0005179">
    <property type="term" value="F:hormone activity"/>
    <property type="evidence" value="ECO:0007669"/>
    <property type="project" value="InterPro"/>
</dbReference>
<dbReference type="AlphaFoldDB" id="A0A9Q1CIR3"/>
<sequence length="135" mass="15174">MEQSSSRLAVFIFVVLNILAIKSTSASPAPIFRGLPLSCRVREYTEYKAEKPGCRPQRIVVDACYGFCDTYQVPALRAPYKLSQHKMCSYGETVEVSIQLDDCDSGVDRTFTYINARNCVCRKCTPENTFCLGIH</sequence>
<accession>A0A9Q1CIR3</accession>
<dbReference type="InterPro" id="IPR006208">
    <property type="entry name" value="Glyco_hormone_CN"/>
</dbReference>
<keyword evidence="5" id="KW-0732">Signal</keyword>
<evidence type="ECO:0000256" key="5">
    <source>
        <dbReference type="SAM" id="SignalP"/>
    </source>
</evidence>
<dbReference type="SMART" id="SM00068">
    <property type="entry name" value="GHB"/>
    <property type="match status" value="1"/>
</dbReference>
<dbReference type="SUPFAM" id="SSF57501">
    <property type="entry name" value="Cystine-knot cytokines"/>
    <property type="match status" value="1"/>
</dbReference>
<dbReference type="GO" id="GO:0005615">
    <property type="term" value="C:extracellular space"/>
    <property type="evidence" value="ECO:0007669"/>
    <property type="project" value="TreeGrafter"/>
</dbReference>
<dbReference type="EMBL" id="JAIZAY010000003">
    <property type="protein sequence ID" value="KAJ8045324.1"/>
    <property type="molecule type" value="Genomic_DNA"/>
</dbReference>
<comment type="subcellular location">
    <subcellularLocation>
        <location evidence="1">Secreted</location>
    </subcellularLocation>
</comment>
<evidence type="ECO:0000256" key="2">
    <source>
        <dbReference type="ARBA" id="ARBA00006552"/>
    </source>
</evidence>
<feature type="chain" id="PRO_5040184175" evidence="5">
    <location>
        <begin position="27"/>
        <end position="135"/>
    </location>
</feature>
<dbReference type="PANTHER" id="PTHR11515:SF13">
    <property type="entry name" value="GLYCOPROTEIN HORMONE BETA 5, ISOFORM A"/>
    <property type="match status" value="1"/>
</dbReference>
<evidence type="ECO:0000256" key="1">
    <source>
        <dbReference type="ARBA" id="ARBA00004613"/>
    </source>
</evidence>
<dbReference type="GO" id="GO:0005737">
    <property type="term" value="C:cytoplasm"/>
    <property type="evidence" value="ECO:0007669"/>
    <property type="project" value="TreeGrafter"/>
</dbReference>
<gene>
    <name evidence="7" type="ORF">HOLleu_08313</name>
</gene>
<proteinExistence type="inferred from homology"/>
<name>A0A9Q1CIR3_HOLLE</name>
<evidence type="ECO:0000259" key="6">
    <source>
        <dbReference type="Pfam" id="PF00007"/>
    </source>
</evidence>
<dbReference type="OrthoDB" id="10006958at2759"/>
<comment type="caution">
    <text evidence="7">The sequence shown here is derived from an EMBL/GenBank/DDBJ whole genome shotgun (WGS) entry which is preliminary data.</text>
</comment>
<keyword evidence="8" id="KW-1185">Reference proteome</keyword>
<dbReference type="Pfam" id="PF00007">
    <property type="entry name" value="Cys_knot"/>
    <property type="match status" value="1"/>
</dbReference>
<feature type="signal peptide" evidence="5">
    <location>
        <begin position="1"/>
        <end position="26"/>
    </location>
</feature>